<gene>
    <name evidence="2" type="ORF">HJG63_009392</name>
</gene>
<protein>
    <submittedName>
        <fullName evidence="2">Uncharacterized protein</fullName>
    </submittedName>
</protein>
<sequence length="145" mass="15164">MTGDKPLFDSPHFTCPPKHTPNRTASHRSSTPGRGPPSPRACALSRSGTALQRPGLCAAAGRGLKDPHPISSLPAPGASVSVRVLQCCYRSVSGPRLHREEASNLGGNVKNRRLDMRGSGAREGQGHARARGTRGSGAREVLGTV</sequence>
<accession>A0A7J8C2I2</accession>
<comment type="caution">
    <text evidence="2">The sequence shown here is derived from an EMBL/GenBank/DDBJ whole genome shotgun (WGS) entry which is preliminary data.</text>
</comment>
<feature type="region of interest" description="Disordered" evidence="1">
    <location>
        <begin position="100"/>
        <end position="145"/>
    </location>
</feature>
<dbReference type="Proteomes" id="UP000593571">
    <property type="component" value="Unassembled WGS sequence"/>
</dbReference>
<evidence type="ECO:0000313" key="2">
    <source>
        <dbReference type="EMBL" id="KAF6405081.1"/>
    </source>
</evidence>
<feature type="region of interest" description="Disordered" evidence="1">
    <location>
        <begin position="1"/>
        <end position="48"/>
    </location>
</feature>
<keyword evidence="3" id="KW-1185">Reference proteome</keyword>
<proteinExistence type="predicted"/>
<name>A0A7J8C2I2_ROUAE</name>
<dbReference type="AlphaFoldDB" id="A0A7J8C2I2"/>
<organism evidence="2 3">
    <name type="scientific">Rousettus aegyptiacus</name>
    <name type="common">Egyptian fruit bat</name>
    <name type="synonym">Pteropus aegyptiacus</name>
    <dbReference type="NCBI Taxonomy" id="9407"/>
    <lineage>
        <taxon>Eukaryota</taxon>
        <taxon>Metazoa</taxon>
        <taxon>Chordata</taxon>
        <taxon>Craniata</taxon>
        <taxon>Vertebrata</taxon>
        <taxon>Euteleostomi</taxon>
        <taxon>Mammalia</taxon>
        <taxon>Eutheria</taxon>
        <taxon>Laurasiatheria</taxon>
        <taxon>Chiroptera</taxon>
        <taxon>Yinpterochiroptera</taxon>
        <taxon>Pteropodoidea</taxon>
        <taxon>Pteropodidae</taxon>
        <taxon>Rousettinae</taxon>
        <taxon>Rousettus</taxon>
    </lineage>
</organism>
<dbReference type="EMBL" id="JACASE010000015">
    <property type="protein sequence ID" value="KAF6405081.1"/>
    <property type="molecule type" value="Genomic_DNA"/>
</dbReference>
<evidence type="ECO:0000313" key="3">
    <source>
        <dbReference type="Proteomes" id="UP000593571"/>
    </source>
</evidence>
<evidence type="ECO:0000256" key="1">
    <source>
        <dbReference type="SAM" id="MobiDB-lite"/>
    </source>
</evidence>
<reference evidence="2 3" key="1">
    <citation type="journal article" date="2020" name="Nature">
        <title>Six reference-quality genomes reveal evolution of bat adaptations.</title>
        <authorList>
            <person name="Jebb D."/>
            <person name="Huang Z."/>
            <person name="Pippel M."/>
            <person name="Hughes G.M."/>
            <person name="Lavrichenko K."/>
            <person name="Devanna P."/>
            <person name="Winkler S."/>
            <person name="Jermiin L.S."/>
            <person name="Skirmuntt E.C."/>
            <person name="Katzourakis A."/>
            <person name="Burkitt-Gray L."/>
            <person name="Ray D.A."/>
            <person name="Sullivan K.A.M."/>
            <person name="Roscito J.G."/>
            <person name="Kirilenko B.M."/>
            <person name="Davalos L.M."/>
            <person name="Corthals A.P."/>
            <person name="Power M.L."/>
            <person name="Jones G."/>
            <person name="Ransome R.D."/>
            <person name="Dechmann D.K.N."/>
            <person name="Locatelli A.G."/>
            <person name="Puechmaille S.J."/>
            <person name="Fedrigo O."/>
            <person name="Jarvis E.D."/>
            <person name="Hiller M."/>
            <person name="Vernes S.C."/>
            <person name="Myers E.W."/>
            <person name="Teeling E.C."/>
        </authorList>
    </citation>
    <scope>NUCLEOTIDE SEQUENCE [LARGE SCALE GENOMIC DNA]</scope>
    <source>
        <strain evidence="2">MRouAeg1</strain>
        <tissue evidence="2">Muscle</tissue>
    </source>
</reference>